<dbReference type="EMBL" id="OZ075131">
    <property type="protein sequence ID" value="CAL4979714.1"/>
    <property type="molecule type" value="Genomic_DNA"/>
</dbReference>
<accession>A0ABC9AHC5</accession>
<sequence>MAPAPEVVMTSLEVDLPTAPEQRTTEVIDLDAEDEQSAGAEVVQQPLQVCGNKDKEPAPDLARIEDHGVHVVVDEDEDLTVGVPMKTIGAHLHPTASCVADAATPADRLVEDIPQEQGDPSSIPVYKELIEDALLDEEYMGLMLEQSHRAAQYAQQCNKYLKRVAARSQEKSKLLYEVGDTIQQKEILEAELAKCKDFTRNCQAKHDVAAVERLQAVKELTTCKKQLEDECLAKSSLAEKIAQLKSESKKQQATNQQLRKKSEEVEGQLRGAMAEGLSWKNNMYRITMEKEQLEQAYKALVESNAELKVEYNEACTQLKESDRLLGEKLQRVKQLSEELKQVKSKYAELESAATTVVDFIYPTTPGVQAQQLVEHLQTVPSKFIAYVRKTCSIVGTQILAVVQSFYPTAELDEVPDGKSEDCTQEQFEEYEQTLKPIVNKVVAKLDLS</sequence>
<gene>
    <name evidence="2" type="ORF">URODEC1_LOCUS55359</name>
</gene>
<keyword evidence="3" id="KW-1185">Reference proteome</keyword>
<protein>
    <submittedName>
        <fullName evidence="2">Uncharacterized protein</fullName>
    </submittedName>
</protein>
<dbReference type="Proteomes" id="UP001497457">
    <property type="component" value="Chromosome 21rd"/>
</dbReference>
<organism evidence="2 3">
    <name type="scientific">Urochloa decumbens</name>
    <dbReference type="NCBI Taxonomy" id="240449"/>
    <lineage>
        <taxon>Eukaryota</taxon>
        <taxon>Viridiplantae</taxon>
        <taxon>Streptophyta</taxon>
        <taxon>Embryophyta</taxon>
        <taxon>Tracheophyta</taxon>
        <taxon>Spermatophyta</taxon>
        <taxon>Magnoliopsida</taxon>
        <taxon>Liliopsida</taxon>
        <taxon>Poales</taxon>
        <taxon>Poaceae</taxon>
        <taxon>PACMAD clade</taxon>
        <taxon>Panicoideae</taxon>
        <taxon>Panicodae</taxon>
        <taxon>Paniceae</taxon>
        <taxon>Melinidinae</taxon>
        <taxon>Urochloa</taxon>
    </lineage>
</organism>
<proteinExistence type="predicted"/>
<reference evidence="2" key="1">
    <citation type="submission" date="2024-10" db="EMBL/GenBank/DDBJ databases">
        <authorList>
            <person name="Ryan C."/>
        </authorList>
    </citation>
    <scope>NUCLEOTIDE SEQUENCE [LARGE SCALE GENOMIC DNA]</scope>
</reference>
<name>A0ABC9AHC5_9POAL</name>
<evidence type="ECO:0000313" key="2">
    <source>
        <dbReference type="EMBL" id="CAL4979714.1"/>
    </source>
</evidence>
<feature type="region of interest" description="Disordered" evidence="1">
    <location>
        <begin position="245"/>
        <end position="265"/>
    </location>
</feature>
<dbReference type="AlphaFoldDB" id="A0ABC9AHC5"/>
<evidence type="ECO:0000256" key="1">
    <source>
        <dbReference type="SAM" id="MobiDB-lite"/>
    </source>
</evidence>
<evidence type="ECO:0000313" key="3">
    <source>
        <dbReference type="Proteomes" id="UP001497457"/>
    </source>
</evidence>